<feature type="region of interest" description="Disordered" evidence="1">
    <location>
        <begin position="1"/>
        <end position="84"/>
    </location>
</feature>
<keyword evidence="3" id="KW-1185">Reference proteome</keyword>
<reference evidence="2 3" key="1">
    <citation type="submission" date="2016-08" db="EMBL/GenBank/DDBJ databases">
        <title>A Parts List for Fungal Cellulosomes Revealed by Comparative Genomics.</title>
        <authorList>
            <consortium name="DOE Joint Genome Institute"/>
            <person name="Haitjema C.H."/>
            <person name="Gilmore S.P."/>
            <person name="Henske J.K."/>
            <person name="Solomon K.V."/>
            <person name="De Groot R."/>
            <person name="Kuo A."/>
            <person name="Mondo S.J."/>
            <person name="Salamov A.A."/>
            <person name="Labutti K."/>
            <person name="Zhao Z."/>
            <person name="Chiniquy J."/>
            <person name="Barry K."/>
            <person name="Brewer H.M."/>
            <person name="Purvine S.O."/>
            <person name="Wright A.T."/>
            <person name="Boxma B."/>
            <person name="Van Alen T."/>
            <person name="Hackstein J.H."/>
            <person name="Baker S.E."/>
            <person name="Grigoriev I.V."/>
            <person name="O'Malley M.A."/>
        </authorList>
    </citation>
    <scope>NUCLEOTIDE SEQUENCE [LARGE SCALE GENOMIC DNA]</scope>
    <source>
        <strain evidence="2 3">G1</strain>
    </source>
</reference>
<dbReference type="EMBL" id="MCOG01000068">
    <property type="protein sequence ID" value="ORY57969.1"/>
    <property type="molecule type" value="Genomic_DNA"/>
</dbReference>
<evidence type="ECO:0000256" key="1">
    <source>
        <dbReference type="SAM" id="MobiDB-lite"/>
    </source>
</evidence>
<evidence type="ECO:0000313" key="3">
    <source>
        <dbReference type="Proteomes" id="UP000193920"/>
    </source>
</evidence>
<gene>
    <name evidence="2" type="ORF">LY90DRAFT_506376</name>
</gene>
<feature type="compositionally biased region" description="Basic and acidic residues" evidence="1">
    <location>
        <begin position="65"/>
        <end position="77"/>
    </location>
</feature>
<feature type="compositionally biased region" description="Basic and acidic residues" evidence="1">
    <location>
        <begin position="23"/>
        <end position="53"/>
    </location>
</feature>
<proteinExistence type="predicted"/>
<evidence type="ECO:0000313" key="2">
    <source>
        <dbReference type="EMBL" id="ORY57969.1"/>
    </source>
</evidence>
<comment type="caution">
    <text evidence="2">The sequence shown here is derived from an EMBL/GenBank/DDBJ whole genome shotgun (WGS) entry which is preliminary data.</text>
</comment>
<organism evidence="2 3">
    <name type="scientific">Neocallimastix californiae</name>
    <dbReference type="NCBI Taxonomy" id="1754190"/>
    <lineage>
        <taxon>Eukaryota</taxon>
        <taxon>Fungi</taxon>
        <taxon>Fungi incertae sedis</taxon>
        <taxon>Chytridiomycota</taxon>
        <taxon>Chytridiomycota incertae sedis</taxon>
        <taxon>Neocallimastigomycetes</taxon>
        <taxon>Neocallimastigales</taxon>
        <taxon>Neocallimastigaceae</taxon>
        <taxon>Neocallimastix</taxon>
    </lineage>
</organism>
<dbReference type="Proteomes" id="UP000193920">
    <property type="component" value="Unassembled WGS sequence"/>
</dbReference>
<accession>A0A1Y2DFG5</accession>
<name>A0A1Y2DFG5_9FUNG</name>
<sequence>MALLGIMDPRRPSMNIEAKRRRNSDNRRDNKRDFSRREPTKKYNYDKNRKDNYNHNSSKVVGTRPNEKPNYYKDSRTSSKNPIPKTALLMQDGSEYEEFVLEAKISNLRTKEGLQDLNVLYNTGSQINMIHLQLANEMGFKIEDRSLTFTTTAGKVLIPQVTEEFRIEVKLVEESTGKVKWYDFNTRYSYRCRKIDIHNQQPKVFKIDGESPGLPDVDSPGECEDESMYMVQINGKEEAEPREAKPIARINQLINQVINNQKIKDIVNDLTRQFYRE</sequence>
<protein>
    <submittedName>
        <fullName evidence="2">Uncharacterized protein</fullName>
    </submittedName>
</protein>
<dbReference type="AlphaFoldDB" id="A0A1Y2DFG5"/>